<organism evidence="1 2">
    <name type="scientific">Belnapia arida</name>
    <dbReference type="NCBI Taxonomy" id="2804533"/>
    <lineage>
        <taxon>Bacteria</taxon>
        <taxon>Pseudomonadati</taxon>
        <taxon>Pseudomonadota</taxon>
        <taxon>Alphaproteobacteria</taxon>
        <taxon>Acetobacterales</taxon>
        <taxon>Roseomonadaceae</taxon>
        <taxon>Belnapia</taxon>
    </lineage>
</organism>
<keyword evidence="2" id="KW-1185">Reference proteome</keyword>
<reference evidence="1 2" key="1">
    <citation type="submission" date="2021-01" db="EMBL/GenBank/DDBJ databases">
        <title>Belnapia mucosa sp. nov. and Belnapia arida sp. nov., isolated from the Tabernas Desert (Almeria, Spain).</title>
        <authorList>
            <person name="Molina-Menor E."/>
            <person name="Vidal-Verdu A."/>
            <person name="Calonge A."/>
            <person name="Satari L."/>
            <person name="Pereto J."/>
            <person name="Porcar M."/>
        </authorList>
    </citation>
    <scope>NUCLEOTIDE SEQUENCE [LARGE SCALE GENOMIC DNA]</scope>
    <source>
        <strain evidence="1 2">T18</strain>
    </source>
</reference>
<dbReference type="Proteomes" id="UP000660885">
    <property type="component" value="Unassembled WGS sequence"/>
</dbReference>
<evidence type="ECO:0000313" key="1">
    <source>
        <dbReference type="EMBL" id="MBL6077239.1"/>
    </source>
</evidence>
<name>A0ABS1TXS7_9PROT</name>
<gene>
    <name evidence="1" type="ORF">JMJ56_04415</name>
</gene>
<dbReference type="RefSeq" id="WP_202830366.1">
    <property type="nucleotide sequence ID" value="NZ_JAETWB010000001.1"/>
</dbReference>
<sequence length="104" mass="10900">MHAESAADPGMLTYLTDGADLVPGQAAPRVGDPIELRPRRGGAEIEAWSAGGQRLGRLPPAERAALDGLLSEGAGSLRGRITALVPRPHRVGRERIHIHVTTAG</sequence>
<comment type="caution">
    <text evidence="1">The sequence shown here is derived from an EMBL/GenBank/DDBJ whole genome shotgun (WGS) entry which is preliminary data.</text>
</comment>
<accession>A0ABS1TXS7</accession>
<evidence type="ECO:0000313" key="2">
    <source>
        <dbReference type="Proteomes" id="UP000660885"/>
    </source>
</evidence>
<dbReference type="EMBL" id="JAETWB010000001">
    <property type="protein sequence ID" value="MBL6077239.1"/>
    <property type="molecule type" value="Genomic_DNA"/>
</dbReference>
<protein>
    <submittedName>
        <fullName evidence="1">Uncharacterized protein</fullName>
    </submittedName>
</protein>
<proteinExistence type="predicted"/>